<feature type="domain" description="Reverse transcriptase" evidence="1">
    <location>
        <begin position="69"/>
        <end position="296"/>
    </location>
</feature>
<evidence type="ECO:0000313" key="2">
    <source>
        <dbReference type="EMBL" id="KKR98429.1"/>
    </source>
</evidence>
<keyword evidence="2" id="KW-0808">Transferase</keyword>
<dbReference type="PANTHER" id="PTHR34047">
    <property type="entry name" value="NUCLEAR INTRON MATURASE 1, MITOCHONDRIAL-RELATED"/>
    <property type="match status" value="1"/>
</dbReference>
<dbReference type="Proteomes" id="UP000034108">
    <property type="component" value="Unassembled WGS sequence"/>
</dbReference>
<protein>
    <submittedName>
        <fullName evidence="2">Retron-type reverse transcriptase</fullName>
    </submittedName>
</protein>
<dbReference type="InterPro" id="IPR043502">
    <property type="entry name" value="DNA/RNA_pol_sf"/>
</dbReference>
<accession>A0A0G0VBY1</accession>
<dbReference type="PROSITE" id="PS50878">
    <property type="entry name" value="RT_POL"/>
    <property type="match status" value="1"/>
</dbReference>
<dbReference type="PANTHER" id="PTHR34047:SF8">
    <property type="entry name" value="PROTEIN YKFC"/>
    <property type="match status" value="1"/>
</dbReference>
<dbReference type="AlphaFoldDB" id="A0A0G0VBY1"/>
<dbReference type="STRING" id="1619048.UU49_C0017G0008"/>
<evidence type="ECO:0000259" key="1">
    <source>
        <dbReference type="PROSITE" id="PS50878"/>
    </source>
</evidence>
<name>A0A0G0VBY1_9BACT</name>
<sequence length="352" mass="41357">MMGSSATDALGGGIKRQTGKIGLIHNFEEIISLENLCLAWQEFIIGKKIRMDVRMFSRRLMDNIVSLNQDLANQTYQHGGYESFYITDPKPRHIHKATVRDRLLHHALHRIFYPFFSRTFIFDSYSCRIGKGLHKAVGRFIQMANQVSQNNTKTCWILKCDIRKFFPSIDHRILFQILQEYIPDKNILWLLRQVIDSFSTDGNFGVGLPLGNLTSQLFANVYMNVFDQWVKHSLKAKFYVRYADDFVFLSRDKMWLENIRPQIQQFLSEQLKLTLHPDKVFLKTLVSGVDFLGWVHFPKHRILRATTKSRMFSRIKEMSTLETVQSYLGLLKHGNTEKVRQELLGQYWLWKL</sequence>
<dbReference type="GO" id="GO:0003964">
    <property type="term" value="F:RNA-directed DNA polymerase activity"/>
    <property type="evidence" value="ECO:0007669"/>
    <property type="project" value="UniProtKB-KW"/>
</dbReference>
<gene>
    <name evidence="2" type="ORF">UU49_C0017G0008</name>
</gene>
<keyword evidence="2" id="KW-0548">Nucleotidyltransferase</keyword>
<comment type="caution">
    <text evidence="2">The sequence shown here is derived from an EMBL/GenBank/DDBJ whole genome shotgun (WGS) entry which is preliminary data.</text>
</comment>
<organism evidence="2 3">
    <name type="scientific">Candidatus Magasanikbacteria bacterium GW2011_GWC2_41_17</name>
    <dbReference type="NCBI Taxonomy" id="1619048"/>
    <lineage>
        <taxon>Bacteria</taxon>
        <taxon>Candidatus Magasanikiibacteriota</taxon>
    </lineage>
</organism>
<proteinExistence type="predicted"/>
<keyword evidence="2" id="KW-0695">RNA-directed DNA polymerase</keyword>
<dbReference type="InterPro" id="IPR051083">
    <property type="entry name" value="GrpII_Intron_Splice-Mob/Def"/>
</dbReference>
<dbReference type="PATRIC" id="fig|1619048.3.peg.525"/>
<dbReference type="Pfam" id="PF00078">
    <property type="entry name" value="RVT_1"/>
    <property type="match status" value="1"/>
</dbReference>
<dbReference type="SUPFAM" id="SSF56672">
    <property type="entry name" value="DNA/RNA polymerases"/>
    <property type="match status" value="1"/>
</dbReference>
<dbReference type="InterPro" id="IPR000477">
    <property type="entry name" value="RT_dom"/>
</dbReference>
<evidence type="ECO:0000313" key="3">
    <source>
        <dbReference type="Proteomes" id="UP000034108"/>
    </source>
</evidence>
<dbReference type="CDD" id="cd01651">
    <property type="entry name" value="RT_G2_intron"/>
    <property type="match status" value="1"/>
</dbReference>
<dbReference type="EMBL" id="LCAV01000017">
    <property type="protein sequence ID" value="KKR98429.1"/>
    <property type="molecule type" value="Genomic_DNA"/>
</dbReference>
<reference evidence="2 3" key="1">
    <citation type="journal article" date="2015" name="Nature">
        <title>rRNA introns, odd ribosomes, and small enigmatic genomes across a large radiation of phyla.</title>
        <authorList>
            <person name="Brown C.T."/>
            <person name="Hug L.A."/>
            <person name="Thomas B.C."/>
            <person name="Sharon I."/>
            <person name="Castelle C.J."/>
            <person name="Singh A."/>
            <person name="Wilkins M.J."/>
            <person name="Williams K.H."/>
            <person name="Banfield J.F."/>
        </authorList>
    </citation>
    <scope>NUCLEOTIDE SEQUENCE [LARGE SCALE GENOMIC DNA]</scope>
</reference>